<gene>
    <name evidence="1" type="ORF">EAG_11498</name>
</gene>
<feature type="non-terminal residue" evidence="1">
    <location>
        <position position="1"/>
    </location>
</feature>
<reference evidence="1 2" key="1">
    <citation type="journal article" date="2010" name="Science">
        <title>Genomic comparison of the ants Camponotus floridanus and Harpegnathos saltator.</title>
        <authorList>
            <person name="Bonasio R."/>
            <person name="Zhang G."/>
            <person name="Ye C."/>
            <person name="Mutti N.S."/>
            <person name="Fang X."/>
            <person name="Qin N."/>
            <person name="Donahue G."/>
            <person name="Yang P."/>
            <person name="Li Q."/>
            <person name="Li C."/>
            <person name="Zhang P."/>
            <person name="Huang Z."/>
            <person name="Berger S.L."/>
            <person name="Reinberg D."/>
            <person name="Wang J."/>
            <person name="Liebig J."/>
        </authorList>
    </citation>
    <scope>NUCLEOTIDE SEQUENCE [LARGE SCALE GENOMIC DNA]</scope>
    <source>
        <strain evidence="2">C129</strain>
    </source>
</reference>
<evidence type="ECO:0000313" key="2">
    <source>
        <dbReference type="Proteomes" id="UP000000311"/>
    </source>
</evidence>
<sequence length="107" mass="12318">YHEKNFKLIFEILSNNGYPTNFIFSIITNRIKSLIHNSMTPPSSLTSHPSSSSSHSFFVFPYIKGVIEHFKEIAAKLDKSLAYVVLNKLNRFIKMHKNPLPIDKHSN</sequence>
<proteinExistence type="predicted"/>
<dbReference type="AlphaFoldDB" id="E2AKS4"/>
<protein>
    <submittedName>
        <fullName evidence="1">Uncharacterized protein</fullName>
    </submittedName>
</protein>
<feature type="non-terminal residue" evidence="1">
    <location>
        <position position="107"/>
    </location>
</feature>
<evidence type="ECO:0000313" key="1">
    <source>
        <dbReference type="EMBL" id="EFN65966.1"/>
    </source>
</evidence>
<name>E2AKS4_CAMFO</name>
<organism evidence="2">
    <name type="scientific">Camponotus floridanus</name>
    <name type="common">Florida carpenter ant</name>
    <dbReference type="NCBI Taxonomy" id="104421"/>
    <lineage>
        <taxon>Eukaryota</taxon>
        <taxon>Metazoa</taxon>
        <taxon>Ecdysozoa</taxon>
        <taxon>Arthropoda</taxon>
        <taxon>Hexapoda</taxon>
        <taxon>Insecta</taxon>
        <taxon>Pterygota</taxon>
        <taxon>Neoptera</taxon>
        <taxon>Endopterygota</taxon>
        <taxon>Hymenoptera</taxon>
        <taxon>Apocrita</taxon>
        <taxon>Aculeata</taxon>
        <taxon>Formicoidea</taxon>
        <taxon>Formicidae</taxon>
        <taxon>Formicinae</taxon>
        <taxon>Camponotus</taxon>
    </lineage>
</organism>
<dbReference type="Proteomes" id="UP000000311">
    <property type="component" value="Unassembled WGS sequence"/>
</dbReference>
<accession>E2AKS4</accession>
<dbReference type="EMBL" id="GL440395">
    <property type="protein sequence ID" value="EFN65966.1"/>
    <property type="molecule type" value="Genomic_DNA"/>
</dbReference>
<keyword evidence="2" id="KW-1185">Reference proteome</keyword>
<dbReference type="InParanoid" id="E2AKS4"/>